<dbReference type="PROSITE" id="PS51746">
    <property type="entry name" value="PPM_2"/>
    <property type="match status" value="1"/>
</dbReference>
<dbReference type="InterPro" id="IPR036457">
    <property type="entry name" value="PPM-type-like_dom_sf"/>
</dbReference>
<feature type="region of interest" description="Disordered" evidence="1">
    <location>
        <begin position="571"/>
        <end position="626"/>
    </location>
</feature>
<evidence type="ECO:0000256" key="1">
    <source>
        <dbReference type="SAM" id="MobiDB-lite"/>
    </source>
</evidence>
<sequence length="753" mass="81736">MPSLRKKVSSFIRQLSVANPQRESAISDGRSQRSTSDAQNGCFIQRYLSGQDVRRMAPTILHGRNPHELPPKALGEPASGPDSIVAALTGPDGGLTSVNRKQRHITTSDPDVDFIDILDHPDGEKPPVASSECVFSPGYGRWFSVRPADGSYPIDNTVMKIRAAGTVFTIGTKSVHTSMTDLHISEREEEKLDDSSFTKNENSITKVQIKDTSLTESKNVHHADTSEDSKVDRKQLQNFSKEGEEIIHSHRIPGSTSMEDSGIDCSPVTEDYVIPPPADFAGTLSREESQEEGFLPIRKSKSAPNPFKKNRGNKKLGQKFPCDIRRPTCEDATTTTETPSSFVKTEEIAGVRDWSIPHRKAYGAATTLYELHPLTGENAGNPIADCFAIVARKDSAVMALADGVNWGQKACVAARSAVHGCVEYLNKAIFSSAAPSKPTSTTEVFVALFRSFHAAHSLILQEEGMLTTLTAALVLPLAVPGKYVACVCNVGDSLAYVYNPHHGVREITQGSHDIHLMRDMRDALGALGPVAGSNPELNNLTCSMTEVQEGDIVFLTSDGISDNFDPVVGKFAVLPPDDDKNDRPMGSTSSKHGQRPGNIRPRTSSAGHTSKSHSRASSTLNSDGLPTVQAYQRHELTLLRMEDLLKLGVSGQGPPIQDARELCDLLLDFATRITAAKRHILEDPDLYCSVGENNSLLELSKMEQRARRRKVCDKIAMVPGKLDHATVVAYQVGVYTSSTSSGSCLTPLQETGL</sequence>
<feature type="compositionally biased region" description="Polar residues" evidence="1">
    <location>
        <begin position="601"/>
        <end position="624"/>
    </location>
</feature>
<evidence type="ECO:0000259" key="2">
    <source>
        <dbReference type="PROSITE" id="PS51746"/>
    </source>
</evidence>
<dbReference type="PANTHER" id="PTHR21586:SF0">
    <property type="entry name" value="PP2C-LIKE DOMAIN-CONTAINING PROTEIN CG9801"/>
    <property type="match status" value="1"/>
</dbReference>
<feature type="region of interest" description="Disordered" evidence="1">
    <location>
        <begin position="285"/>
        <end position="316"/>
    </location>
</feature>
<dbReference type="Pfam" id="PF13672">
    <property type="entry name" value="PP2C_2"/>
    <property type="match status" value="1"/>
</dbReference>
<keyword evidence="3" id="KW-1185">Reference proteome</keyword>
<dbReference type="RefSeq" id="XP_026287399.1">
    <property type="nucleotide sequence ID" value="XM_026431614.2"/>
</dbReference>
<protein>
    <submittedName>
        <fullName evidence="4">PP2C-like domain-containing protein CG9801 isoform X1</fullName>
    </submittedName>
</protein>
<feature type="region of interest" description="Disordered" evidence="1">
    <location>
        <begin position="208"/>
        <end position="232"/>
    </location>
</feature>
<dbReference type="Gene3D" id="3.60.40.10">
    <property type="entry name" value="PPM-type phosphatase domain"/>
    <property type="match status" value="1"/>
</dbReference>
<evidence type="ECO:0000313" key="3">
    <source>
        <dbReference type="Proteomes" id="UP000504606"/>
    </source>
</evidence>
<organism evidence="3 4">
    <name type="scientific">Frankliniella occidentalis</name>
    <name type="common">Western flower thrips</name>
    <name type="synonym">Euthrips occidentalis</name>
    <dbReference type="NCBI Taxonomy" id="133901"/>
    <lineage>
        <taxon>Eukaryota</taxon>
        <taxon>Metazoa</taxon>
        <taxon>Ecdysozoa</taxon>
        <taxon>Arthropoda</taxon>
        <taxon>Hexapoda</taxon>
        <taxon>Insecta</taxon>
        <taxon>Pterygota</taxon>
        <taxon>Neoptera</taxon>
        <taxon>Paraneoptera</taxon>
        <taxon>Thysanoptera</taxon>
        <taxon>Terebrantia</taxon>
        <taxon>Thripoidea</taxon>
        <taxon>Thripidae</taxon>
        <taxon>Frankliniella</taxon>
    </lineage>
</organism>
<accession>A0A6J1T1H6</accession>
<dbReference type="InterPro" id="IPR053287">
    <property type="entry name" value="PP2C-like_domain"/>
</dbReference>
<dbReference type="AlphaFoldDB" id="A0A6J1T1H6"/>
<dbReference type="OrthoDB" id="2556847at2759"/>
<evidence type="ECO:0000313" key="4">
    <source>
        <dbReference type="RefSeq" id="XP_026287399.1"/>
    </source>
</evidence>
<dbReference type="InterPro" id="IPR001932">
    <property type="entry name" value="PPM-type_phosphatase-like_dom"/>
</dbReference>
<feature type="compositionally biased region" description="Basic and acidic residues" evidence="1">
    <location>
        <begin position="218"/>
        <end position="232"/>
    </location>
</feature>
<dbReference type="SMART" id="SM00332">
    <property type="entry name" value="PP2Cc"/>
    <property type="match status" value="1"/>
</dbReference>
<dbReference type="GeneID" id="113212794"/>
<proteinExistence type="predicted"/>
<dbReference type="PANTHER" id="PTHR21586">
    <property type="entry name" value="TIPA"/>
    <property type="match status" value="1"/>
</dbReference>
<dbReference type="Proteomes" id="UP000504606">
    <property type="component" value="Unplaced"/>
</dbReference>
<name>A0A6J1T1H6_FRAOC</name>
<feature type="compositionally biased region" description="Polar residues" evidence="1">
    <location>
        <begin position="208"/>
        <end position="217"/>
    </location>
</feature>
<feature type="domain" description="PPM-type phosphatase" evidence="2">
    <location>
        <begin position="361"/>
        <end position="722"/>
    </location>
</feature>
<dbReference type="SUPFAM" id="SSF81606">
    <property type="entry name" value="PP2C-like"/>
    <property type="match status" value="1"/>
</dbReference>
<gene>
    <name evidence="4" type="primary">LOC113212794</name>
</gene>
<reference evidence="4" key="1">
    <citation type="submission" date="2025-08" db="UniProtKB">
        <authorList>
            <consortium name="RefSeq"/>
        </authorList>
    </citation>
    <scope>IDENTIFICATION</scope>
    <source>
        <tissue evidence="4">Whole organism</tissue>
    </source>
</reference>
<dbReference type="KEGG" id="foc:113212794"/>